<evidence type="ECO:0000313" key="2">
    <source>
        <dbReference type="Proteomes" id="UP001221757"/>
    </source>
</evidence>
<accession>A0AAD7CR14</accession>
<feature type="non-terminal residue" evidence="1">
    <location>
        <position position="54"/>
    </location>
</feature>
<protein>
    <submittedName>
        <fullName evidence="1">Uncharacterized protein</fullName>
    </submittedName>
</protein>
<feature type="non-terminal residue" evidence="1">
    <location>
        <position position="1"/>
    </location>
</feature>
<dbReference type="EMBL" id="JARKIE010000284">
    <property type="protein sequence ID" value="KAJ7658033.1"/>
    <property type="molecule type" value="Genomic_DNA"/>
</dbReference>
<organism evidence="1 2">
    <name type="scientific">Mycena rosella</name>
    <name type="common">Pink bonnet</name>
    <name type="synonym">Agaricus rosellus</name>
    <dbReference type="NCBI Taxonomy" id="1033263"/>
    <lineage>
        <taxon>Eukaryota</taxon>
        <taxon>Fungi</taxon>
        <taxon>Dikarya</taxon>
        <taxon>Basidiomycota</taxon>
        <taxon>Agaricomycotina</taxon>
        <taxon>Agaricomycetes</taxon>
        <taxon>Agaricomycetidae</taxon>
        <taxon>Agaricales</taxon>
        <taxon>Marasmiineae</taxon>
        <taxon>Mycenaceae</taxon>
        <taxon>Mycena</taxon>
    </lineage>
</organism>
<name>A0AAD7CR14_MYCRO</name>
<keyword evidence="2" id="KW-1185">Reference proteome</keyword>
<gene>
    <name evidence="1" type="ORF">B0H17DRAFT_869345</name>
</gene>
<evidence type="ECO:0000313" key="1">
    <source>
        <dbReference type="EMBL" id="KAJ7658033.1"/>
    </source>
</evidence>
<comment type="caution">
    <text evidence="1">The sequence shown here is derived from an EMBL/GenBank/DDBJ whole genome shotgun (WGS) entry which is preliminary data.</text>
</comment>
<dbReference type="Proteomes" id="UP001221757">
    <property type="component" value="Unassembled WGS sequence"/>
</dbReference>
<proteinExistence type="predicted"/>
<sequence>PGELCRREIFWCDHQIWLEECGYILWSCYKPGWVPSWRGTDKDWSETFDGEINV</sequence>
<reference evidence="1" key="1">
    <citation type="submission" date="2023-03" db="EMBL/GenBank/DDBJ databases">
        <title>Massive genome expansion in bonnet fungi (Mycena s.s.) driven by repeated elements and novel gene families across ecological guilds.</title>
        <authorList>
            <consortium name="Lawrence Berkeley National Laboratory"/>
            <person name="Harder C.B."/>
            <person name="Miyauchi S."/>
            <person name="Viragh M."/>
            <person name="Kuo A."/>
            <person name="Thoen E."/>
            <person name="Andreopoulos B."/>
            <person name="Lu D."/>
            <person name="Skrede I."/>
            <person name="Drula E."/>
            <person name="Henrissat B."/>
            <person name="Morin E."/>
            <person name="Kohler A."/>
            <person name="Barry K."/>
            <person name="LaButti K."/>
            <person name="Morin E."/>
            <person name="Salamov A."/>
            <person name="Lipzen A."/>
            <person name="Mereny Z."/>
            <person name="Hegedus B."/>
            <person name="Baldrian P."/>
            <person name="Stursova M."/>
            <person name="Weitz H."/>
            <person name="Taylor A."/>
            <person name="Grigoriev I.V."/>
            <person name="Nagy L.G."/>
            <person name="Martin F."/>
            <person name="Kauserud H."/>
        </authorList>
    </citation>
    <scope>NUCLEOTIDE SEQUENCE</scope>
    <source>
        <strain evidence="1">CBHHK067</strain>
    </source>
</reference>
<dbReference type="AlphaFoldDB" id="A0AAD7CR14"/>